<organism evidence="6 7">
    <name type="scientific">Pelosinus baikalensis</name>
    <dbReference type="NCBI Taxonomy" id="2892015"/>
    <lineage>
        <taxon>Bacteria</taxon>
        <taxon>Bacillati</taxon>
        <taxon>Bacillota</taxon>
        <taxon>Negativicutes</taxon>
        <taxon>Selenomonadales</taxon>
        <taxon>Sporomusaceae</taxon>
        <taxon>Pelosinus</taxon>
    </lineage>
</organism>
<dbReference type="InterPro" id="IPR000847">
    <property type="entry name" value="LysR_HTH_N"/>
</dbReference>
<evidence type="ECO:0000259" key="5">
    <source>
        <dbReference type="PROSITE" id="PS50931"/>
    </source>
</evidence>
<sequence>MELRQLKTFALIAKLGSFVQAADRLGYAQSTITNHIQILENEMGVRLFERLGHRVMLTNQGKSLLPYAEQVIKLTSEALTITANTDDLQGKLTIGTGESLGTYRLPGVFQTYRRAYPKVEMILKFASCTTICDRIRNNEIDVGIIINDKIIGDDLIVENISDEQMLFLTAPDHPLALKKIITPHNLAETCVILTEPGCSYRSSVERILKDCRVSPQSFLEASSIETIKQLIMLGLGISMLPRFTVEKELAEGRIHAICWDGPIPNYKVQMLYHKDKWISPILQSFLGTTREYLFGNRD</sequence>
<dbReference type="Gene3D" id="3.40.190.290">
    <property type="match status" value="1"/>
</dbReference>
<dbReference type="PRINTS" id="PR00039">
    <property type="entry name" value="HTHLYSR"/>
</dbReference>
<dbReference type="RefSeq" id="WP_229534694.1">
    <property type="nucleotide sequence ID" value="NZ_JAJHJB010000009.1"/>
</dbReference>
<gene>
    <name evidence="6" type="ORF">LMF89_08740</name>
</gene>
<keyword evidence="7" id="KW-1185">Reference proteome</keyword>
<evidence type="ECO:0000313" key="6">
    <source>
        <dbReference type="EMBL" id="MCC5465446.1"/>
    </source>
</evidence>
<accession>A0ABS8HS74</accession>
<keyword evidence="4" id="KW-0804">Transcription</keyword>
<dbReference type="SUPFAM" id="SSF46785">
    <property type="entry name" value="Winged helix' DNA-binding domain"/>
    <property type="match status" value="1"/>
</dbReference>
<dbReference type="SUPFAM" id="SSF53850">
    <property type="entry name" value="Periplasmic binding protein-like II"/>
    <property type="match status" value="1"/>
</dbReference>
<dbReference type="EMBL" id="JAJHJB010000009">
    <property type="protein sequence ID" value="MCC5465446.1"/>
    <property type="molecule type" value="Genomic_DNA"/>
</dbReference>
<dbReference type="CDD" id="cd05466">
    <property type="entry name" value="PBP2_LTTR_substrate"/>
    <property type="match status" value="1"/>
</dbReference>
<name>A0ABS8HS74_9FIRM</name>
<dbReference type="PROSITE" id="PS50931">
    <property type="entry name" value="HTH_LYSR"/>
    <property type="match status" value="1"/>
</dbReference>
<proteinExistence type="inferred from homology"/>
<comment type="caution">
    <text evidence="6">The sequence shown here is derived from an EMBL/GenBank/DDBJ whole genome shotgun (WGS) entry which is preliminary data.</text>
</comment>
<feature type="domain" description="HTH lysR-type" evidence="5">
    <location>
        <begin position="1"/>
        <end position="58"/>
    </location>
</feature>
<dbReference type="Gene3D" id="1.10.10.10">
    <property type="entry name" value="Winged helix-like DNA-binding domain superfamily/Winged helix DNA-binding domain"/>
    <property type="match status" value="1"/>
</dbReference>
<reference evidence="6" key="1">
    <citation type="submission" date="2021-11" db="EMBL/GenBank/DDBJ databases">
        <title>Description of a new species Pelosinus isolated from the bottom sediments of Lake Baikal.</title>
        <authorList>
            <person name="Zakharyuk A."/>
        </authorList>
    </citation>
    <scope>NUCLEOTIDE SEQUENCE</scope>
    <source>
        <strain evidence="6">Bkl1</strain>
    </source>
</reference>
<comment type="similarity">
    <text evidence="1">Belongs to the LysR transcriptional regulatory family.</text>
</comment>
<dbReference type="Pfam" id="PF03466">
    <property type="entry name" value="LysR_substrate"/>
    <property type="match status" value="1"/>
</dbReference>
<keyword evidence="3" id="KW-0238">DNA-binding</keyword>
<dbReference type="PANTHER" id="PTHR30126">
    <property type="entry name" value="HTH-TYPE TRANSCRIPTIONAL REGULATOR"/>
    <property type="match status" value="1"/>
</dbReference>
<dbReference type="Pfam" id="PF00126">
    <property type="entry name" value="HTH_1"/>
    <property type="match status" value="1"/>
</dbReference>
<evidence type="ECO:0000256" key="3">
    <source>
        <dbReference type="ARBA" id="ARBA00023125"/>
    </source>
</evidence>
<dbReference type="Proteomes" id="UP001165492">
    <property type="component" value="Unassembled WGS sequence"/>
</dbReference>
<dbReference type="InterPro" id="IPR036390">
    <property type="entry name" value="WH_DNA-bd_sf"/>
</dbReference>
<protein>
    <submittedName>
        <fullName evidence="6">LysR family transcriptional regulator</fullName>
    </submittedName>
</protein>
<evidence type="ECO:0000313" key="7">
    <source>
        <dbReference type="Proteomes" id="UP001165492"/>
    </source>
</evidence>
<dbReference type="InterPro" id="IPR036388">
    <property type="entry name" value="WH-like_DNA-bd_sf"/>
</dbReference>
<evidence type="ECO:0000256" key="1">
    <source>
        <dbReference type="ARBA" id="ARBA00009437"/>
    </source>
</evidence>
<dbReference type="InterPro" id="IPR005119">
    <property type="entry name" value="LysR_subst-bd"/>
</dbReference>
<keyword evidence="2" id="KW-0805">Transcription regulation</keyword>
<evidence type="ECO:0000256" key="4">
    <source>
        <dbReference type="ARBA" id="ARBA00023163"/>
    </source>
</evidence>
<evidence type="ECO:0000256" key="2">
    <source>
        <dbReference type="ARBA" id="ARBA00023015"/>
    </source>
</evidence>
<dbReference type="PANTHER" id="PTHR30126:SF100">
    <property type="entry name" value="LYSR-FAMILY TRANSCRIPTIONAL REGULATOR"/>
    <property type="match status" value="1"/>
</dbReference>